<dbReference type="Gene3D" id="1.10.10.10">
    <property type="entry name" value="Winged helix-like DNA-binding domain superfamily/Winged helix DNA-binding domain"/>
    <property type="match status" value="1"/>
</dbReference>
<protein>
    <recommendedName>
        <fullName evidence="7">HSF-type DNA-binding domain-containing protein</fullName>
    </recommendedName>
</protein>
<accession>A0ABR0WSC4</accession>
<dbReference type="InterPro" id="IPR036388">
    <property type="entry name" value="WH-like_DNA-bd_sf"/>
</dbReference>
<gene>
    <name evidence="8" type="ORF">DH2020_017371</name>
</gene>
<evidence type="ECO:0000256" key="5">
    <source>
        <dbReference type="RuleBase" id="RU004020"/>
    </source>
</evidence>
<keyword evidence="3" id="KW-0238">DNA-binding</keyword>
<keyword evidence="4" id="KW-0539">Nucleus</keyword>
<keyword evidence="9" id="KW-1185">Reference proteome</keyword>
<feature type="domain" description="HSF-type DNA-binding" evidence="7">
    <location>
        <begin position="52"/>
        <end position="145"/>
    </location>
</feature>
<dbReference type="SMART" id="SM00415">
    <property type="entry name" value="HSF"/>
    <property type="match status" value="1"/>
</dbReference>
<evidence type="ECO:0000256" key="1">
    <source>
        <dbReference type="ARBA" id="ARBA00004123"/>
    </source>
</evidence>
<proteinExistence type="inferred from homology"/>
<feature type="coiled-coil region" evidence="6">
    <location>
        <begin position="162"/>
        <end position="196"/>
    </location>
</feature>
<evidence type="ECO:0000256" key="2">
    <source>
        <dbReference type="ARBA" id="ARBA00023016"/>
    </source>
</evidence>
<dbReference type="InterPro" id="IPR036390">
    <property type="entry name" value="WH_DNA-bd_sf"/>
</dbReference>
<reference evidence="8 9" key="1">
    <citation type="journal article" date="2021" name="Comput. Struct. Biotechnol. J.">
        <title>De novo genome assembly of the potent medicinal plant Rehmannia glutinosa using nanopore technology.</title>
        <authorList>
            <person name="Ma L."/>
            <person name="Dong C."/>
            <person name="Song C."/>
            <person name="Wang X."/>
            <person name="Zheng X."/>
            <person name="Niu Y."/>
            <person name="Chen S."/>
            <person name="Feng W."/>
        </authorList>
    </citation>
    <scope>NUCLEOTIDE SEQUENCE [LARGE SCALE GENOMIC DNA]</scope>
    <source>
        <strain evidence="8">DH-2019</strain>
    </source>
</reference>
<dbReference type="PANTHER" id="PTHR10015">
    <property type="entry name" value="HEAT SHOCK TRANSCRIPTION FACTOR"/>
    <property type="match status" value="1"/>
</dbReference>
<dbReference type="PRINTS" id="PR00056">
    <property type="entry name" value="HSFDOMAIN"/>
</dbReference>
<evidence type="ECO:0000313" key="9">
    <source>
        <dbReference type="Proteomes" id="UP001318860"/>
    </source>
</evidence>
<name>A0ABR0WSC4_REHGL</name>
<keyword evidence="6" id="KW-0175">Coiled coil</keyword>
<organism evidence="8 9">
    <name type="scientific">Rehmannia glutinosa</name>
    <name type="common">Chinese foxglove</name>
    <dbReference type="NCBI Taxonomy" id="99300"/>
    <lineage>
        <taxon>Eukaryota</taxon>
        <taxon>Viridiplantae</taxon>
        <taxon>Streptophyta</taxon>
        <taxon>Embryophyta</taxon>
        <taxon>Tracheophyta</taxon>
        <taxon>Spermatophyta</taxon>
        <taxon>Magnoliopsida</taxon>
        <taxon>eudicotyledons</taxon>
        <taxon>Gunneridae</taxon>
        <taxon>Pentapetalae</taxon>
        <taxon>asterids</taxon>
        <taxon>lamiids</taxon>
        <taxon>Lamiales</taxon>
        <taxon>Orobanchaceae</taxon>
        <taxon>Rehmannieae</taxon>
        <taxon>Rehmannia</taxon>
    </lineage>
</organism>
<dbReference type="SUPFAM" id="SSF46785">
    <property type="entry name" value="Winged helix' DNA-binding domain"/>
    <property type="match status" value="1"/>
</dbReference>
<evidence type="ECO:0000256" key="6">
    <source>
        <dbReference type="SAM" id="Coils"/>
    </source>
</evidence>
<dbReference type="Pfam" id="PF00447">
    <property type="entry name" value="HSF_DNA-bind"/>
    <property type="match status" value="1"/>
</dbReference>
<comment type="subcellular location">
    <subcellularLocation>
        <location evidence="1">Nucleus</location>
    </subcellularLocation>
</comment>
<keyword evidence="2" id="KW-0346">Stress response</keyword>
<comment type="similarity">
    <text evidence="5">Belongs to the HSF family.</text>
</comment>
<comment type="caution">
    <text evidence="8">The sequence shown here is derived from an EMBL/GenBank/DDBJ whole genome shotgun (WGS) entry which is preliminary data.</text>
</comment>
<dbReference type="InterPro" id="IPR000232">
    <property type="entry name" value="HSF_DNA-bd"/>
</dbReference>
<dbReference type="Proteomes" id="UP001318860">
    <property type="component" value="Unassembled WGS sequence"/>
</dbReference>
<dbReference type="EMBL" id="JABTTQ020000009">
    <property type="protein sequence ID" value="KAK6149846.1"/>
    <property type="molecule type" value="Genomic_DNA"/>
</dbReference>
<evidence type="ECO:0000313" key="8">
    <source>
        <dbReference type="EMBL" id="KAK6149846.1"/>
    </source>
</evidence>
<evidence type="ECO:0000259" key="7">
    <source>
        <dbReference type="SMART" id="SM00415"/>
    </source>
</evidence>
<evidence type="ECO:0000256" key="4">
    <source>
        <dbReference type="ARBA" id="ARBA00023242"/>
    </source>
</evidence>
<evidence type="ECO:0000256" key="3">
    <source>
        <dbReference type="ARBA" id="ARBA00023125"/>
    </source>
</evidence>
<sequence length="317" mass="36538">MEAEQEKNGSIDNNGNIQAAVTEIVVLDSDGSKSHRVDGGAAAKTGSSFRLPIPPFLLKIYDMLENNETNSVITWSCNGTCFLITDTHLFAANVLPMYFRHNNFQSFVSQLNTYGFRKISWEKWEYKNEYFRKGERHLLKNIKRRNQISHNNNHPSNMENELETMIKEQDLLNKEITKLKDKQEILEQKIASLKKQAISNIQKDQKIIMLAAEDILRNRKRKFEEKSDTTDQYDEKIMVNCSEFGSGSNNNSSLENILEFMSRNLSQQGKIVLNEEEMKTREGANAFISLEDMIGESSSDWIVFFKDLLEKASRLKS</sequence>
<dbReference type="PANTHER" id="PTHR10015:SF456">
    <property type="entry name" value="E2F_DP FAMILY WINGED-HELIX DNA-BINDING DOMAIN-CONTAINING PROTEIN-RELATED"/>
    <property type="match status" value="1"/>
</dbReference>